<dbReference type="EMBL" id="DQWS01000144">
    <property type="protein sequence ID" value="HDD53171.1"/>
    <property type="molecule type" value="Genomic_DNA"/>
</dbReference>
<dbReference type="AlphaFoldDB" id="A0A7C0U6P3"/>
<gene>
    <name evidence="1" type="ORF">ENF32_03795</name>
</gene>
<comment type="caution">
    <text evidence="1">The sequence shown here is derived from an EMBL/GenBank/DDBJ whole genome shotgun (WGS) entry which is preliminary data.</text>
</comment>
<proteinExistence type="predicted"/>
<dbReference type="Proteomes" id="UP000885690">
    <property type="component" value="Unassembled WGS sequence"/>
</dbReference>
<protein>
    <recommendedName>
        <fullName evidence="2">ATP-grasp domain-containing protein</fullName>
    </recommendedName>
</protein>
<evidence type="ECO:0008006" key="2">
    <source>
        <dbReference type="Google" id="ProtNLM"/>
    </source>
</evidence>
<sequence>MRGFWGYHSEWNLGSPGGWDYQRTTQEIGKAVWEKLNQIRPTGVDLDFDHPLLYPVVGFAEMLVNLHRSREGSNPGVIAVVAEEETLEDVTENINLARRLNEVDGITGVLTAPHELELKKGRVCYRGQPVSVIFMDFNTDVLLKLHKKHNLTPLLQAVRENRVINPRGTEPINVKSMFEVLTSPRNSPFHPEIVRRTPWTRRFYPRKTKGPRGEDIADLVEWTRAHWENLVLKPTRGYSGRGVRVGGVHKDADEAIELALKGEEYIVQEKIPLHLWAEEIPELDDKEGRLVLKSFQTDFRCLVGPGRVFGFLCRFGLVPTNVGSGGGVQPLGILRSNMGVRKAVDRINQALFALSHQNLADLVEMQKTMALEQRFTYLLGPIKIALRPRVITPEQIEALKDYCATLWTDCTTLEKMWLSGELDDMVQIEEEELGIARSQPWGGSPAIIASDGLFSFGAHVEKRNGNES</sequence>
<organism evidence="1">
    <name type="scientific">Thermosulfidibacter takaii</name>
    <dbReference type="NCBI Taxonomy" id="412593"/>
    <lineage>
        <taxon>Bacteria</taxon>
        <taxon>Pseudomonadati</taxon>
        <taxon>Thermosulfidibacterota</taxon>
        <taxon>Thermosulfidibacteria</taxon>
        <taxon>Thermosulfidibacterales</taxon>
        <taxon>Thermosulfidibacteraceae</taxon>
    </lineage>
</organism>
<evidence type="ECO:0000313" key="1">
    <source>
        <dbReference type="EMBL" id="HDD53171.1"/>
    </source>
</evidence>
<name>A0A7C0U6P3_9BACT</name>
<accession>A0A7C0U6P3</accession>
<dbReference type="SUPFAM" id="SSF56059">
    <property type="entry name" value="Glutathione synthetase ATP-binding domain-like"/>
    <property type="match status" value="1"/>
</dbReference>
<reference evidence="1" key="1">
    <citation type="journal article" date="2020" name="mSystems">
        <title>Genome- and Community-Level Interaction Insights into Carbon Utilization and Element Cycling Functions of Hydrothermarchaeota in Hydrothermal Sediment.</title>
        <authorList>
            <person name="Zhou Z."/>
            <person name="Liu Y."/>
            <person name="Xu W."/>
            <person name="Pan J."/>
            <person name="Luo Z.H."/>
            <person name="Li M."/>
        </authorList>
    </citation>
    <scope>NUCLEOTIDE SEQUENCE [LARGE SCALE GENOMIC DNA]</scope>
    <source>
        <strain evidence="1">HyVt-115</strain>
    </source>
</reference>